<evidence type="ECO:0000313" key="3">
    <source>
        <dbReference type="EMBL" id="MOY33992.1"/>
    </source>
</evidence>
<keyword evidence="2" id="KW-0732">Signal</keyword>
<evidence type="ECO:0000256" key="2">
    <source>
        <dbReference type="SAM" id="SignalP"/>
    </source>
</evidence>
<feature type="compositionally biased region" description="Low complexity" evidence="1">
    <location>
        <begin position="35"/>
        <end position="64"/>
    </location>
</feature>
<feature type="chain" id="PRO_5020038447" evidence="2">
    <location>
        <begin position="34"/>
        <end position="96"/>
    </location>
</feature>
<feature type="signal peptide" evidence="2">
    <location>
        <begin position="1"/>
        <end position="33"/>
    </location>
</feature>
<feature type="compositionally biased region" description="Polar residues" evidence="1">
    <location>
        <begin position="66"/>
        <end position="96"/>
    </location>
</feature>
<feature type="region of interest" description="Disordered" evidence="1">
    <location>
        <begin position="35"/>
        <end position="96"/>
    </location>
</feature>
<dbReference type="AlphaFoldDB" id="A0A4D5RAG2"/>
<reference evidence="3" key="1">
    <citation type="submission" date="2019-04" db="EMBL/GenBank/DDBJ databases">
        <title>An insight into the mialome of Ixodes scapularis.</title>
        <authorList>
            <person name="Ribeiro J.M."/>
            <person name="Mather T.N."/>
            <person name="Karim S."/>
        </authorList>
    </citation>
    <scope>NUCLEOTIDE SEQUENCE</scope>
</reference>
<organism evidence="3">
    <name type="scientific">Ixodes scapularis</name>
    <name type="common">Black-legged tick</name>
    <name type="synonym">Deer tick</name>
    <dbReference type="NCBI Taxonomy" id="6945"/>
    <lineage>
        <taxon>Eukaryota</taxon>
        <taxon>Metazoa</taxon>
        <taxon>Ecdysozoa</taxon>
        <taxon>Arthropoda</taxon>
        <taxon>Chelicerata</taxon>
        <taxon>Arachnida</taxon>
        <taxon>Acari</taxon>
        <taxon>Parasitiformes</taxon>
        <taxon>Ixodida</taxon>
        <taxon>Ixodoidea</taxon>
        <taxon>Ixodidae</taxon>
        <taxon>Ixodinae</taxon>
        <taxon>Ixodes</taxon>
    </lineage>
</organism>
<dbReference type="EMBL" id="GHJT01000021">
    <property type="protein sequence ID" value="MOY33992.1"/>
    <property type="molecule type" value="Transcribed_RNA"/>
</dbReference>
<sequence length="96" mass="10052">MSRSTSPSWCPSSTTTLLSLCLWWTLTVRCTKASCGASRATASTRSRRPASSPSSLSASGSCSRTWARTPSHSTRPSTVSPAQTSSTGHPNSSKTT</sequence>
<evidence type="ECO:0000256" key="1">
    <source>
        <dbReference type="SAM" id="MobiDB-lite"/>
    </source>
</evidence>
<protein>
    <submittedName>
        <fullName evidence="3">Putative secreted protein</fullName>
    </submittedName>
</protein>
<proteinExistence type="predicted"/>
<name>A0A4D5RAG2_IXOSC</name>
<accession>A0A4D5RAG2</accession>